<gene>
    <name evidence="2" type="ORF">DEO72_LG10g1588</name>
</gene>
<proteinExistence type="predicted"/>
<accession>A0A4D6NAN4</accession>
<dbReference type="Proteomes" id="UP000501690">
    <property type="component" value="Linkage Group LG10"/>
</dbReference>
<name>A0A4D6NAN4_VIGUN</name>
<dbReference type="AlphaFoldDB" id="A0A4D6NAN4"/>
<feature type="region of interest" description="Disordered" evidence="1">
    <location>
        <begin position="1"/>
        <end position="62"/>
    </location>
</feature>
<sequence length="124" mass="13509">MAPRRLAVQPAPPGASSANPKISINPKRRLAAGSVPPGGSLLRTPKQCRTDESPSSGSSPARRFLEISQKHSISRFQQFIGTPISIHHIIILVEAKTVESSSPNLVFPSFKLDDQNSSLRQWFP</sequence>
<evidence type="ECO:0000256" key="1">
    <source>
        <dbReference type="SAM" id="MobiDB-lite"/>
    </source>
</evidence>
<evidence type="ECO:0000313" key="2">
    <source>
        <dbReference type="EMBL" id="QCE10358.1"/>
    </source>
</evidence>
<reference evidence="2 3" key="1">
    <citation type="submission" date="2019-04" db="EMBL/GenBank/DDBJ databases">
        <title>An improved genome assembly and genetic linkage map for asparagus bean, Vigna unguiculata ssp. sesquipedialis.</title>
        <authorList>
            <person name="Xia Q."/>
            <person name="Zhang R."/>
            <person name="Dong Y."/>
        </authorList>
    </citation>
    <scope>NUCLEOTIDE SEQUENCE [LARGE SCALE GENOMIC DNA]</scope>
    <source>
        <tissue evidence="2">Leaf</tissue>
    </source>
</reference>
<keyword evidence="3" id="KW-1185">Reference proteome</keyword>
<dbReference type="EMBL" id="CP039354">
    <property type="protein sequence ID" value="QCE10358.1"/>
    <property type="molecule type" value="Genomic_DNA"/>
</dbReference>
<evidence type="ECO:0000313" key="3">
    <source>
        <dbReference type="Proteomes" id="UP000501690"/>
    </source>
</evidence>
<organism evidence="2 3">
    <name type="scientific">Vigna unguiculata</name>
    <name type="common">Cowpea</name>
    <dbReference type="NCBI Taxonomy" id="3917"/>
    <lineage>
        <taxon>Eukaryota</taxon>
        <taxon>Viridiplantae</taxon>
        <taxon>Streptophyta</taxon>
        <taxon>Embryophyta</taxon>
        <taxon>Tracheophyta</taxon>
        <taxon>Spermatophyta</taxon>
        <taxon>Magnoliopsida</taxon>
        <taxon>eudicotyledons</taxon>
        <taxon>Gunneridae</taxon>
        <taxon>Pentapetalae</taxon>
        <taxon>rosids</taxon>
        <taxon>fabids</taxon>
        <taxon>Fabales</taxon>
        <taxon>Fabaceae</taxon>
        <taxon>Papilionoideae</taxon>
        <taxon>50 kb inversion clade</taxon>
        <taxon>NPAAA clade</taxon>
        <taxon>indigoferoid/millettioid clade</taxon>
        <taxon>Phaseoleae</taxon>
        <taxon>Vigna</taxon>
    </lineage>
</organism>
<protein>
    <submittedName>
        <fullName evidence="2">Uncharacterized protein</fullName>
    </submittedName>
</protein>